<keyword evidence="5" id="KW-0446">Lipid-binding</keyword>
<evidence type="ECO:0000256" key="5">
    <source>
        <dbReference type="ARBA" id="ARBA00023121"/>
    </source>
</evidence>
<dbReference type="InterPro" id="IPR055140">
    <property type="entry name" value="Thiolase_C_2"/>
</dbReference>
<dbReference type="InterPro" id="IPR016039">
    <property type="entry name" value="Thiolase-like"/>
</dbReference>
<dbReference type="GO" id="GO:0016747">
    <property type="term" value="F:acyltransferase activity, transferring groups other than amino-acyl groups"/>
    <property type="evidence" value="ECO:0007669"/>
    <property type="project" value="InterPro"/>
</dbReference>
<evidence type="ECO:0000256" key="2">
    <source>
        <dbReference type="ARBA" id="ARBA00022448"/>
    </source>
</evidence>
<protein>
    <recommendedName>
        <fullName evidence="1">propanoyl-CoA C-acyltransferase</fullName>
        <ecNumber evidence="1">2.3.1.176</ecNumber>
    </recommendedName>
    <alternativeName>
        <fullName evidence="6">Propanoyl-CoA C-acyltransferase</fullName>
    </alternativeName>
</protein>
<comment type="caution">
    <text evidence="9">The sequence shown here is derived from an EMBL/GenBank/DDBJ whole genome shotgun (WGS) entry which is preliminary data.</text>
</comment>
<reference evidence="9 10" key="1">
    <citation type="journal article" date="2016" name="Genome Announc.">
        <title>Draft Genome Sequences of Five Rapidly Growing Mycobacterium Species, M. thermoresistibile, M. fortuitum subsp. acetamidolyticum, M. canariasense, M. brisbanense, and M. novocastrense.</title>
        <authorList>
            <person name="Katahira K."/>
            <person name="Ogura Y."/>
            <person name="Gotoh Y."/>
            <person name="Hayashi T."/>
        </authorList>
    </citation>
    <scope>NUCLEOTIDE SEQUENCE [LARGE SCALE GENOMIC DNA]</scope>
    <source>
        <strain evidence="9 10">JCM6362</strain>
    </source>
</reference>
<evidence type="ECO:0000256" key="3">
    <source>
        <dbReference type="ARBA" id="ARBA00022679"/>
    </source>
</evidence>
<accession>A0A100XDP2</accession>
<evidence type="ECO:0000256" key="6">
    <source>
        <dbReference type="ARBA" id="ARBA00032316"/>
    </source>
</evidence>
<dbReference type="InterPro" id="IPR020613">
    <property type="entry name" value="Thiolase_CS"/>
</dbReference>
<dbReference type="GO" id="GO:0008289">
    <property type="term" value="F:lipid binding"/>
    <property type="evidence" value="ECO:0007669"/>
    <property type="project" value="UniProtKB-KW"/>
</dbReference>
<dbReference type="InterPro" id="IPR002155">
    <property type="entry name" value="Thiolase"/>
</dbReference>
<evidence type="ECO:0000259" key="8">
    <source>
        <dbReference type="Pfam" id="PF22691"/>
    </source>
</evidence>
<keyword evidence="3 9" id="KW-0808">Transferase</keyword>
<dbReference type="PROSITE" id="PS00737">
    <property type="entry name" value="THIOLASE_2"/>
    <property type="match status" value="1"/>
</dbReference>
<dbReference type="STRING" id="1797.RMCT_1607"/>
<dbReference type="PANTHER" id="PTHR42870:SF1">
    <property type="entry name" value="NON-SPECIFIC LIPID-TRANSFER PROTEIN-LIKE 2"/>
    <property type="match status" value="1"/>
</dbReference>
<reference evidence="10" key="2">
    <citation type="submission" date="2016-02" db="EMBL/GenBank/DDBJ databases">
        <title>Draft genome sequence of five rapidly growing Mycobacterium species.</title>
        <authorList>
            <person name="Katahira K."/>
            <person name="Gotou Y."/>
            <person name="Iida K."/>
            <person name="Ogura Y."/>
            <person name="Hayashi T."/>
        </authorList>
    </citation>
    <scope>NUCLEOTIDE SEQUENCE [LARGE SCALE GENOMIC DNA]</scope>
    <source>
        <strain evidence="10">JCM6362</strain>
    </source>
</reference>
<organism evidence="9 10">
    <name type="scientific">Mycolicibacterium thermoresistibile</name>
    <name type="common">Mycobacterium thermoresistibile</name>
    <dbReference type="NCBI Taxonomy" id="1797"/>
    <lineage>
        <taxon>Bacteria</taxon>
        <taxon>Bacillati</taxon>
        <taxon>Actinomycetota</taxon>
        <taxon>Actinomycetes</taxon>
        <taxon>Mycobacteriales</taxon>
        <taxon>Mycobacteriaceae</taxon>
        <taxon>Mycolicibacterium</taxon>
    </lineage>
</organism>
<name>A0A100XDP2_MYCTH</name>
<keyword evidence="4" id="KW-0445">Lipid transport</keyword>
<feature type="domain" description="Thiolase C-terminal" evidence="8">
    <location>
        <begin position="248"/>
        <end position="366"/>
    </location>
</feature>
<dbReference type="GO" id="GO:0006869">
    <property type="term" value="P:lipid transport"/>
    <property type="evidence" value="ECO:0007669"/>
    <property type="project" value="UniProtKB-KW"/>
</dbReference>
<dbReference type="SUPFAM" id="SSF53901">
    <property type="entry name" value="Thiolase-like"/>
    <property type="match status" value="1"/>
</dbReference>
<evidence type="ECO:0000256" key="1">
    <source>
        <dbReference type="ARBA" id="ARBA00012352"/>
    </source>
</evidence>
<evidence type="ECO:0000256" key="4">
    <source>
        <dbReference type="ARBA" id="ARBA00023055"/>
    </source>
</evidence>
<sequence length="375" mass="38030">MTGVHITGIGVTEFGKHGLTPLADLGVAAAEQALADAGIAYKEVGEVFTASALAGPQTGIGVAHRLGRTGIPVTATESASAGGMVALRHAVWAVASGRCRTALAIGYEKTTALEPGGVVPAAVGFWDRFPPQLHYAIEAARFLYDTGAGPEVIAAVAAKSYNQARLNPLAARRNPEEVTVDEVLGARVVAEPLTKMMCHASVDGGAAVVVSADPTPRSVSVLSIEQTSWPADPHWPLVGPVVGPPSQITVTAKRAYAAAGVEPKDVGVVSLHDMCASEEITALVAMGLTDEAGAVRLAESGGLASDGALPTNTDGGCIARGHPIGATGLAQTAEVVMQLRGEAGARQVSRPRVGLAQAVGGGGSCVVALLREKQQ</sequence>
<dbReference type="OrthoDB" id="9785768at2"/>
<dbReference type="Proteomes" id="UP000069654">
    <property type="component" value="Unassembled WGS sequence"/>
</dbReference>
<dbReference type="InterPro" id="IPR020616">
    <property type="entry name" value="Thiolase_N"/>
</dbReference>
<proteinExistence type="predicted"/>
<dbReference type="EC" id="2.3.1.176" evidence="1"/>
<dbReference type="EMBL" id="BCTB01000009">
    <property type="protein sequence ID" value="GAT14637.1"/>
    <property type="molecule type" value="Genomic_DNA"/>
</dbReference>
<evidence type="ECO:0000313" key="10">
    <source>
        <dbReference type="Proteomes" id="UP000069654"/>
    </source>
</evidence>
<dbReference type="PIRSF" id="PIRSF000429">
    <property type="entry name" value="Ac-CoA_Ac_transf"/>
    <property type="match status" value="1"/>
</dbReference>
<keyword evidence="2" id="KW-0813">Transport</keyword>
<evidence type="ECO:0000313" key="9">
    <source>
        <dbReference type="EMBL" id="GAT14637.1"/>
    </source>
</evidence>
<dbReference type="OMA" id="MCASEEI"/>
<dbReference type="Pfam" id="PF00108">
    <property type="entry name" value="Thiolase_N"/>
    <property type="match status" value="1"/>
</dbReference>
<dbReference type="AlphaFoldDB" id="A0A100XDP2"/>
<dbReference type="Gene3D" id="3.40.47.10">
    <property type="match status" value="1"/>
</dbReference>
<dbReference type="CDD" id="cd00829">
    <property type="entry name" value="SCP-x_thiolase"/>
    <property type="match status" value="1"/>
</dbReference>
<dbReference type="RefSeq" id="WP_003925368.1">
    <property type="nucleotide sequence ID" value="NZ_BCTB01000009.1"/>
</dbReference>
<feature type="domain" description="Thiolase N-terminal" evidence="7">
    <location>
        <begin position="7"/>
        <end position="112"/>
    </location>
</feature>
<dbReference type="PANTHER" id="PTHR42870">
    <property type="entry name" value="ACETYL-COA C-ACETYLTRANSFERASE"/>
    <property type="match status" value="1"/>
</dbReference>
<evidence type="ECO:0000259" key="7">
    <source>
        <dbReference type="Pfam" id="PF00108"/>
    </source>
</evidence>
<gene>
    <name evidence="9" type="ORF">RMCT_1607</name>
</gene>
<dbReference type="Pfam" id="PF22691">
    <property type="entry name" value="Thiolase_C_1"/>
    <property type="match status" value="1"/>
</dbReference>